<name>A0A8S1YRC1_PAROT</name>
<dbReference type="PANTHER" id="PTHR33706">
    <property type="entry name" value="MORN VARIANT REPEAT PROTEIN"/>
    <property type="match status" value="1"/>
</dbReference>
<accession>A0A8S1YRC1</accession>
<evidence type="ECO:0000313" key="1">
    <source>
        <dbReference type="EMBL" id="CAD8215092.1"/>
    </source>
</evidence>
<organism evidence="1 2">
    <name type="scientific">Paramecium octaurelia</name>
    <dbReference type="NCBI Taxonomy" id="43137"/>
    <lineage>
        <taxon>Eukaryota</taxon>
        <taxon>Sar</taxon>
        <taxon>Alveolata</taxon>
        <taxon>Ciliophora</taxon>
        <taxon>Intramacronucleata</taxon>
        <taxon>Oligohymenophorea</taxon>
        <taxon>Peniculida</taxon>
        <taxon>Parameciidae</taxon>
        <taxon>Paramecium</taxon>
    </lineage>
</organism>
<gene>
    <name evidence="1" type="ORF">POCTA_138.1.T2040008</name>
</gene>
<dbReference type="AlphaFoldDB" id="A0A8S1YRC1"/>
<dbReference type="PANTHER" id="PTHR33706:SF1">
    <property type="entry name" value="TPR REPEAT PROTEIN"/>
    <property type="match status" value="1"/>
</dbReference>
<proteinExistence type="predicted"/>
<reference evidence="1" key="1">
    <citation type="submission" date="2021-01" db="EMBL/GenBank/DDBJ databases">
        <authorList>
            <consortium name="Genoscope - CEA"/>
            <person name="William W."/>
        </authorList>
    </citation>
    <scope>NUCLEOTIDE SEQUENCE</scope>
</reference>
<evidence type="ECO:0000313" key="2">
    <source>
        <dbReference type="Proteomes" id="UP000683925"/>
    </source>
</evidence>
<dbReference type="Proteomes" id="UP000683925">
    <property type="component" value="Unassembled WGS sequence"/>
</dbReference>
<dbReference type="EMBL" id="CAJJDP010000208">
    <property type="protein sequence ID" value="CAD8215092.1"/>
    <property type="molecule type" value="Genomic_DNA"/>
</dbReference>
<sequence>MIQKQNYQILYQDGGKIWQWQTMYRWNQTNQFTEIGGGLYDKKRKNKGYWIDIYEQFWNWMQVKFIGGYYKGLKVGKWDTIYDEKVIGGGLYNQDKIKIGKWIELAENYNKLQELVEWNILNEDQVIGGGDYNQEGKKNGYWIDLHENFNKFNQFVNFQSYCVVTYSGIYSNGFKQGRWILPIKMIGGGCYDEQGRKFGQWIELDEKFNDSWLNPSNGMAKSFGQKVVLI</sequence>
<comment type="caution">
    <text evidence="1">The sequence shown here is derived from an EMBL/GenBank/DDBJ whole genome shotgun (WGS) entry which is preliminary data.</text>
</comment>
<protein>
    <submittedName>
        <fullName evidence="1">Uncharacterized protein</fullName>
    </submittedName>
</protein>
<dbReference type="OrthoDB" id="298777at2759"/>
<keyword evidence="2" id="KW-1185">Reference proteome</keyword>